<organism evidence="1 2">
    <name type="scientific">Rhabditophanes sp. KR3021</name>
    <dbReference type="NCBI Taxonomy" id="114890"/>
    <lineage>
        <taxon>Eukaryota</taxon>
        <taxon>Metazoa</taxon>
        <taxon>Ecdysozoa</taxon>
        <taxon>Nematoda</taxon>
        <taxon>Chromadorea</taxon>
        <taxon>Rhabditida</taxon>
        <taxon>Tylenchina</taxon>
        <taxon>Panagrolaimomorpha</taxon>
        <taxon>Strongyloidoidea</taxon>
        <taxon>Alloionematidae</taxon>
        <taxon>Rhabditophanes</taxon>
    </lineage>
</organism>
<proteinExistence type="predicted"/>
<evidence type="ECO:0000313" key="2">
    <source>
        <dbReference type="WBParaSite" id="RSKR_0000095800.1"/>
    </source>
</evidence>
<accession>A0AC35TJ52</accession>
<sequence length="520" mass="60073">MVANESSMTSPSCANSHLDFSISEDRTAKSPILDSSTAGKMSLFSRISTKAGFKMSNHIVVTVQLLNAEATIQHEFKKSATGKDVLDWVCGHLDIVEKYFFGLRFFDDKKNRFWIDLHKNLGKQFDEKRVMLCFRVRFYPPAPTELKEEITRYHIFLQICRDLLHGRLCCPSTLSAKLGGLILQATLGDFDQKIHSGNYVSQYRLVVKQTESLENKIQDYHKSFVGYTPAKCEIDLLVLVCQLETYGFDPYTVQFKNSHNEQTYIGATPKGVLIFEGHEVKHVLLWNDIDKTTFFGREYKIVVTNEYARRHIDLCEKSSSLKSSSLSRANSGLEINHHNVIKAKCCKRDFCKHLWQHILAQKAFYTAETAIAVKPIFSKPFIPLFTRGSTFRSQTSKTYHEFEQEEPTREQPTHFFRCQLQKHKSRDDNQLSNPEYDLLVKEHKKSVEDAIREKSVDDLLNEQPKKEEELARSEEEDIPDTHNLTLESIKEETSSKSFVTTPNKHFRQKQPNQTDYVLCQ</sequence>
<dbReference type="Proteomes" id="UP000095286">
    <property type="component" value="Unplaced"/>
</dbReference>
<reference evidence="2" key="1">
    <citation type="submission" date="2016-11" db="UniProtKB">
        <authorList>
            <consortium name="WormBaseParasite"/>
        </authorList>
    </citation>
    <scope>IDENTIFICATION</scope>
    <source>
        <strain evidence="2">KR3021</strain>
    </source>
</reference>
<evidence type="ECO:0000313" key="1">
    <source>
        <dbReference type="Proteomes" id="UP000095286"/>
    </source>
</evidence>
<name>A0AC35TJ52_9BILA</name>
<protein>
    <submittedName>
        <fullName evidence="2">FERM domain-containing protein</fullName>
    </submittedName>
</protein>
<dbReference type="WBParaSite" id="RSKR_0000095800.1">
    <property type="protein sequence ID" value="RSKR_0000095800.1"/>
    <property type="gene ID" value="RSKR_0000095800"/>
</dbReference>